<gene>
    <name evidence="2" type="ORF">MU0053_003358</name>
</gene>
<dbReference type="InterPro" id="IPR013216">
    <property type="entry name" value="Methyltransf_11"/>
</dbReference>
<dbReference type="RefSeq" id="WP_308478749.1">
    <property type="nucleotide sequence ID" value="NZ_OY726397.1"/>
</dbReference>
<dbReference type="InterPro" id="IPR029063">
    <property type="entry name" value="SAM-dependent_MTases_sf"/>
</dbReference>
<dbReference type="SUPFAM" id="SSF53335">
    <property type="entry name" value="S-adenosyl-L-methionine-dependent methyltransferases"/>
    <property type="match status" value="1"/>
</dbReference>
<reference evidence="2 3" key="1">
    <citation type="submission" date="2023-08" db="EMBL/GenBank/DDBJ databases">
        <authorList>
            <person name="Folkvardsen B D."/>
            <person name="Norman A."/>
        </authorList>
    </citation>
    <scope>NUCLEOTIDE SEQUENCE [LARGE SCALE GENOMIC DNA]</scope>
    <source>
        <strain evidence="2 3">Mu0053</strain>
    </source>
</reference>
<proteinExistence type="predicted"/>
<dbReference type="PANTHER" id="PTHR43591">
    <property type="entry name" value="METHYLTRANSFERASE"/>
    <property type="match status" value="1"/>
</dbReference>
<dbReference type="EMBL" id="OY726397">
    <property type="protein sequence ID" value="CAJ1506984.1"/>
    <property type="molecule type" value="Genomic_DNA"/>
</dbReference>
<evidence type="ECO:0000313" key="2">
    <source>
        <dbReference type="EMBL" id="CAJ1506984.1"/>
    </source>
</evidence>
<feature type="domain" description="Methyltransferase type 11" evidence="1">
    <location>
        <begin position="54"/>
        <end position="148"/>
    </location>
</feature>
<name>A0ABM9LYQ6_9MYCO</name>
<dbReference type="Proteomes" id="UP001190465">
    <property type="component" value="Chromosome"/>
</dbReference>
<dbReference type="PANTHER" id="PTHR43591:SF24">
    <property type="entry name" value="2-METHOXY-6-POLYPRENYL-1,4-BENZOQUINOL METHYLASE, MITOCHONDRIAL"/>
    <property type="match status" value="1"/>
</dbReference>
<dbReference type="Pfam" id="PF08241">
    <property type="entry name" value="Methyltransf_11"/>
    <property type="match status" value="1"/>
</dbReference>
<keyword evidence="2" id="KW-0808">Transferase</keyword>
<accession>A0ABM9LYQ6</accession>
<dbReference type="GO" id="GO:0008168">
    <property type="term" value="F:methyltransferase activity"/>
    <property type="evidence" value="ECO:0007669"/>
    <property type="project" value="UniProtKB-KW"/>
</dbReference>
<dbReference type="CDD" id="cd02440">
    <property type="entry name" value="AdoMet_MTases"/>
    <property type="match status" value="1"/>
</dbReference>
<dbReference type="Gene3D" id="3.40.50.150">
    <property type="entry name" value="Vaccinia Virus protein VP39"/>
    <property type="match status" value="1"/>
</dbReference>
<evidence type="ECO:0000259" key="1">
    <source>
        <dbReference type="Pfam" id="PF08241"/>
    </source>
</evidence>
<evidence type="ECO:0000313" key="3">
    <source>
        <dbReference type="Proteomes" id="UP001190465"/>
    </source>
</evidence>
<protein>
    <submittedName>
        <fullName evidence="2">Methyltransferase domain-containing protein</fullName>
    </submittedName>
</protein>
<keyword evidence="3" id="KW-1185">Reference proteome</keyword>
<organism evidence="2 3">
    <name type="scientific">[Mycobacterium] burgundiense</name>
    <dbReference type="NCBI Taxonomy" id="3064286"/>
    <lineage>
        <taxon>Bacteria</taxon>
        <taxon>Bacillati</taxon>
        <taxon>Actinomycetota</taxon>
        <taxon>Actinomycetes</taxon>
        <taxon>Mycobacteriales</taxon>
        <taxon>Mycobacteriaceae</taxon>
        <taxon>Mycolicibacterium</taxon>
    </lineage>
</organism>
<sequence>MNTPRSAVFDRELEAKHRTLWGLGDYPAIATEVVAPLGQELVNAAGIGPGMRVLDVAAGTGNAAIAAAATGADVTASDLVPQLLECGKQRAAAQGLDLTWRAANAEALPFADAEFDTVMSCIGVMFAPHHQQAAAELTRVCRPGGTIALLSWTPEGFIGQMFATMRPFVPAPPPGVSPPPLWGSEGHVVALLDGNVDELTAERRTLAVDRFADGAAFRDYFKANYGPTIVAYRGIAEDPDRVAALDAALAELGDAALAGPSGMEWEYLTVIARRTVAG</sequence>
<dbReference type="GO" id="GO:0032259">
    <property type="term" value="P:methylation"/>
    <property type="evidence" value="ECO:0007669"/>
    <property type="project" value="UniProtKB-KW"/>
</dbReference>
<keyword evidence="2" id="KW-0489">Methyltransferase</keyword>